<dbReference type="GO" id="GO:0030674">
    <property type="term" value="F:protein-macromolecule adaptor activity"/>
    <property type="evidence" value="ECO:0007669"/>
    <property type="project" value="TreeGrafter"/>
</dbReference>
<keyword evidence="4" id="KW-0160">Chromosomal rearrangement</keyword>
<accession>A0A1G4KJD5</accession>
<organism evidence="6 7">
    <name type="scientific">Lachancea meyersii CBS 8951</name>
    <dbReference type="NCBI Taxonomy" id="1266667"/>
    <lineage>
        <taxon>Eukaryota</taxon>
        <taxon>Fungi</taxon>
        <taxon>Dikarya</taxon>
        <taxon>Ascomycota</taxon>
        <taxon>Saccharomycotina</taxon>
        <taxon>Saccharomycetes</taxon>
        <taxon>Saccharomycetales</taxon>
        <taxon>Saccharomycetaceae</taxon>
        <taxon>Lachancea</taxon>
    </lineage>
</organism>
<dbReference type="GO" id="GO:0016192">
    <property type="term" value="P:vesicle-mediated transport"/>
    <property type="evidence" value="ECO:0007669"/>
    <property type="project" value="InterPro"/>
</dbReference>
<evidence type="ECO:0000256" key="5">
    <source>
        <dbReference type="SAM" id="MobiDB-lite"/>
    </source>
</evidence>
<name>A0A1G4KJD5_9SACH</name>
<comment type="function">
    <text evidence="1">Involved in gross chromosomal rearrangements (GCRs) and telomere healing.</text>
</comment>
<evidence type="ECO:0000256" key="2">
    <source>
        <dbReference type="ARBA" id="ARBA00007973"/>
    </source>
</evidence>
<dbReference type="Gene3D" id="3.40.50.11960">
    <property type="match status" value="1"/>
</dbReference>
<proteinExistence type="inferred from homology"/>
<comment type="similarity">
    <text evidence="2">Belongs to the IRC6 family.</text>
</comment>
<evidence type="ECO:0000313" key="6">
    <source>
        <dbReference type="EMBL" id="SCV04674.1"/>
    </source>
</evidence>
<sequence>MSSENGAAELACPRRTKILVAFHNEVPRKDEFLAKIFDLKTSNDTQIHRDIKWSTKYYSVSIDIYVDYFDELKRWVDEFCSPEFEELRQVLAGCIFIGPCRDDGDIAAISQLGQSGAMDWGFVAVLATEIGVNEQRQASLEQDLLANGVEITTVDSAQTSQKNEYGELGGIDRIKELIDTFEWHPELLHRTHTREETSSSSSTTSAPKMALEDVMEKLHEARVKFQEMESSEERESFAREMASEISQLL</sequence>
<dbReference type="AlphaFoldDB" id="A0A1G4KJD5"/>
<dbReference type="InterPro" id="IPR034627">
    <property type="entry name" value="Irc6"/>
</dbReference>
<dbReference type="PANTHER" id="PTHR28043">
    <property type="entry name" value="INCREASED RECOMBINATION CENTERS PROTEIN 6"/>
    <property type="match status" value="1"/>
</dbReference>
<evidence type="ECO:0000256" key="4">
    <source>
        <dbReference type="ARBA" id="ARBA00022447"/>
    </source>
</evidence>
<dbReference type="PANTHER" id="PTHR28043:SF1">
    <property type="entry name" value="INCREASED RECOMBINATION CENTERS PROTEIN 6"/>
    <property type="match status" value="1"/>
</dbReference>
<evidence type="ECO:0000256" key="1">
    <source>
        <dbReference type="ARBA" id="ARBA00002976"/>
    </source>
</evidence>
<evidence type="ECO:0000313" key="7">
    <source>
        <dbReference type="Proteomes" id="UP000191144"/>
    </source>
</evidence>
<protein>
    <recommendedName>
        <fullName evidence="3">Increased recombination centers protein 6</fullName>
    </recommendedName>
</protein>
<gene>
    <name evidence="6" type="ORF">LAME_0H20340G</name>
</gene>
<dbReference type="OrthoDB" id="10261384at2759"/>
<evidence type="ECO:0000256" key="3">
    <source>
        <dbReference type="ARBA" id="ARBA00015902"/>
    </source>
</evidence>
<feature type="region of interest" description="Disordered" evidence="5">
    <location>
        <begin position="226"/>
        <end position="249"/>
    </location>
</feature>
<keyword evidence="7" id="KW-1185">Reference proteome</keyword>
<dbReference type="EMBL" id="LT598480">
    <property type="protein sequence ID" value="SCV04674.1"/>
    <property type="molecule type" value="Genomic_DNA"/>
</dbReference>
<reference evidence="7" key="1">
    <citation type="submission" date="2016-03" db="EMBL/GenBank/DDBJ databases">
        <authorList>
            <person name="Devillers Hugo."/>
        </authorList>
    </citation>
    <scope>NUCLEOTIDE SEQUENCE [LARGE SCALE GENOMIC DNA]</scope>
</reference>
<dbReference type="Proteomes" id="UP000191144">
    <property type="component" value="Chromosome H"/>
</dbReference>
<feature type="compositionally biased region" description="Basic and acidic residues" evidence="5">
    <location>
        <begin position="226"/>
        <end position="242"/>
    </location>
</feature>